<dbReference type="SUPFAM" id="SSF48371">
    <property type="entry name" value="ARM repeat"/>
    <property type="match status" value="2"/>
</dbReference>
<keyword evidence="5" id="KW-0472">Membrane</keyword>
<keyword evidence="10" id="KW-1185">Reference proteome</keyword>
<name>A0A7I8VK67_9ANNE</name>
<dbReference type="InterPro" id="IPR000225">
    <property type="entry name" value="Armadillo"/>
</dbReference>
<dbReference type="Proteomes" id="UP000549394">
    <property type="component" value="Unassembled WGS sequence"/>
</dbReference>
<dbReference type="SMART" id="SM00185">
    <property type="entry name" value="ARM"/>
    <property type="match status" value="8"/>
</dbReference>
<keyword evidence="4" id="KW-0677">Repeat</keyword>
<evidence type="ECO:0000313" key="10">
    <source>
        <dbReference type="Proteomes" id="UP000549394"/>
    </source>
</evidence>
<keyword evidence="6" id="KW-0449">Lipoprotein</keyword>
<gene>
    <name evidence="9" type="ORF">DGYR_LOCUS4760</name>
</gene>
<dbReference type="PROSITE" id="PS50176">
    <property type="entry name" value="ARM_REPEAT"/>
    <property type="match status" value="2"/>
</dbReference>
<keyword evidence="3" id="KW-0926">Vacuole</keyword>
<dbReference type="GO" id="GO:0005774">
    <property type="term" value="C:vacuolar membrane"/>
    <property type="evidence" value="ECO:0007669"/>
    <property type="project" value="UniProtKB-SubCell"/>
</dbReference>
<evidence type="ECO:0000256" key="7">
    <source>
        <dbReference type="ARBA" id="ARBA00026209"/>
    </source>
</evidence>
<protein>
    <recommendedName>
        <fullName evidence="7">Vacuolar protein 8</fullName>
    </recommendedName>
</protein>
<comment type="caution">
    <text evidence="9">The sequence shown here is derived from an EMBL/GenBank/DDBJ whole genome shotgun (WGS) entry which is preliminary data.</text>
</comment>
<comment type="similarity">
    <text evidence="2">Belongs to the beta-catenin family.</text>
</comment>
<evidence type="ECO:0000256" key="8">
    <source>
        <dbReference type="PROSITE-ProRule" id="PRU00259"/>
    </source>
</evidence>
<evidence type="ECO:0000256" key="4">
    <source>
        <dbReference type="ARBA" id="ARBA00022737"/>
    </source>
</evidence>
<dbReference type="PANTHER" id="PTHR47249">
    <property type="entry name" value="VACUOLAR PROTEIN 8"/>
    <property type="match status" value="1"/>
</dbReference>
<evidence type="ECO:0000256" key="6">
    <source>
        <dbReference type="ARBA" id="ARBA00023288"/>
    </source>
</evidence>
<organism evidence="9 10">
    <name type="scientific">Dimorphilus gyrociliatus</name>
    <dbReference type="NCBI Taxonomy" id="2664684"/>
    <lineage>
        <taxon>Eukaryota</taxon>
        <taxon>Metazoa</taxon>
        <taxon>Spiralia</taxon>
        <taxon>Lophotrochozoa</taxon>
        <taxon>Annelida</taxon>
        <taxon>Polychaeta</taxon>
        <taxon>Polychaeta incertae sedis</taxon>
        <taxon>Dinophilidae</taxon>
        <taxon>Dimorphilus</taxon>
    </lineage>
</organism>
<evidence type="ECO:0000313" key="9">
    <source>
        <dbReference type="EMBL" id="CAD5116105.1"/>
    </source>
</evidence>
<comment type="subcellular location">
    <subcellularLocation>
        <location evidence="1">Vacuole membrane</location>
        <topology evidence="1">Lipid-anchor</topology>
    </subcellularLocation>
</comment>
<evidence type="ECO:0000256" key="2">
    <source>
        <dbReference type="ARBA" id="ARBA00005462"/>
    </source>
</evidence>
<feature type="repeat" description="ARM" evidence="8">
    <location>
        <begin position="194"/>
        <end position="236"/>
    </location>
</feature>
<dbReference type="Gene3D" id="1.25.10.10">
    <property type="entry name" value="Leucine-rich Repeat Variant"/>
    <property type="match status" value="2"/>
</dbReference>
<evidence type="ECO:0000256" key="3">
    <source>
        <dbReference type="ARBA" id="ARBA00022554"/>
    </source>
</evidence>
<evidence type="ECO:0000256" key="5">
    <source>
        <dbReference type="ARBA" id="ARBA00023136"/>
    </source>
</evidence>
<reference evidence="9 10" key="1">
    <citation type="submission" date="2020-08" db="EMBL/GenBank/DDBJ databases">
        <authorList>
            <person name="Hejnol A."/>
        </authorList>
    </citation>
    <scope>NUCLEOTIDE SEQUENCE [LARGE SCALE GENOMIC DNA]</scope>
</reference>
<dbReference type="GO" id="GO:0043495">
    <property type="term" value="F:protein-membrane adaptor activity"/>
    <property type="evidence" value="ECO:0007669"/>
    <property type="project" value="InterPro"/>
</dbReference>
<evidence type="ECO:0000256" key="1">
    <source>
        <dbReference type="ARBA" id="ARBA00004592"/>
    </source>
</evidence>
<dbReference type="OrthoDB" id="7537227at2759"/>
<dbReference type="GO" id="GO:0071562">
    <property type="term" value="P:nucleus-vacuole junction assembly"/>
    <property type="evidence" value="ECO:0007669"/>
    <property type="project" value="InterPro"/>
</dbReference>
<dbReference type="EMBL" id="CAJFCJ010000006">
    <property type="protein sequence ID" value="CAD5116105.1"/>
    <property type="molecule type" value="Genomic_DNA"/>
</dbReference>
<sequence>MSSNLKDIPPPQIIGNTGHIVEPHVGCVRELPSYQPYEHLVEDGIYKEGVSDKIVTFLRRVLEVLLSVVTCGCFPGWKVIDARAVMRDSHMIEQERAALRLLLQQDYDILDENCMRSLVTLAYSDSAHLQHCAALFYHEWGNNHKEAIADANSDQLAPLASLLSSINFEGVVKTAIRAANTISFYNADALIECRAYIAIIDLMSFDNREISYAATATLARLATSTKNRHKLVRAGVTLKLLHLASKGSLCIRRNVIGSLLNLTMEEEAQGIFVDHDGMELLIELFHSRDDVIINYSVGILSNLAMNELYIDLISDIRYRILIERLVHFLSSWNTRIKEQSSTALKNLSWHEGLQFAIVQMGALPVLANLVTSGSILCKRSALVCVRNMAMNTVNHSAIVRSKLIRHLPSIIRGHSKDNEQVLHAVGIVRNLARGEHLEYLIERGCASACIDSFASVEHKDKVVYEELTQAIIYFVDTESGRSLVLRGISPFTKSLTTICEYSPKLRYTCLAILGQLTHADIIPEDVIKECLDDICLICRNAISDEATLHVGLWACLPILRDSDVRRRMIKFGMIELCAQYLDHSRQLIQQLATTVHQLLVI</sequence>
<dbReference type="InterPro" id="IPR045156">
    <property type="entry name" value="Vac8"/>
</dbReference>
<dbReference type="InterPro" id="IPR016024">
    <property type="entry name" value="ARM-type_fold"/>
</dbReference>
<dbReference type="AlphaFoldDB" id="A0A7I8VK67"/>
<accession>A0A7I8VK67</accession>
<dbReference type="PANTHER" id="PTHR47249:SF1">
    <property type="entry name" value="VACUOLAR PROTEIN 8"/>
    <property type="match status" value="1"/>
</dbReference>
<proteinExistence type="inferred from homology"/>
<dbReference type="InterPro" id="IPR011989">
    <property type="entry name" value="ARM-like"/>
</dbReference>
<feature type="repeat" description="ARM" evidence="8">
    <location>
        <begin position="276"/>
        <end position="307"/>
    </location>
</feature>